<dbReference type="PANTHER" id="PTHR30250:SF26">
    <property type="entry name" value="PSMA PROTEIN"/>
    <property type="match status" value="1"/>
</dbReference>
<dbReference type="STRING" id="225848.Sps_03628"/>
<keyword evidence="3 6" id="KW-0812">Transmembrane</keyword>
<dbReference type="RefSeq" id="WP_077753755.1">
    <property type="nucleotide sequence ID" value="NZ_CP014782.1"/>
</dbReference>
<keyword evidence="2" id="KW-1003">Cell membrane</keyword>
<evidence type="ECO:0000256" key="2">
    <source>
        <dbReference type="ARBA" id="ARBA00022475"/>
    </source>
</evidence>
<feature type="transmembrane region" description="Helical" evidence="6">
    <location>
        <begin position="401"/>
        <end position="421"/>
    </location>
</feature>
<feature type="transmembrane region" description="Helical" evidence="6">
    <location>
        <begin position="224"/>
        <end position="243"/>
    </location>
</feature>
<dbReference type="OrthoDB" id="104623at2"/>
<dbReference type="GO" id="GO:0005886">
    <property type="term" value="C:plasma membrane"/>
    <property type="evidence" value="ECO:0007669"/>
    <property type="project" value="UniProtKB-SubCell"/>
</dbReference>
<evidence type="ECO:0000256" key="1">
    <source>
        <dbReference type="ARBA" id="ARBA00004651"/>
    </source>
</evidence>
<keyword evidence="4 6" id="KW-1133">Transmembrane helix</keyword>
<evidence type="ECO:0000313" key="8">
    <source>
        <dbReference type="Proteomes" id="UP000189545"/>
    </source>
</evidence>
<feature type="transmembrane region" description="Helical" evidence="6">
    <location>
        <begin position="465"/>
        <end position="484"/>
    </location>
</feature>
<evidence type="ECO:0000313" key="7">
    <source>
        <dbReference type="EMBL" id="AQS38755.1"/>
    </source>
</evidence>
<dbReference type="EMBL" id="CP014782">
    <property type="protein sequence ID" value="AQS38755.1"/>
    <property type="molecule type" value="Genomic_DNA"/>
</dbReference>
<proteinExistence type="predicted"/>
<gene>
    <name evidence="7" type="ORF">Sps_03628</name>
</gene>
<keyword evidence="5 6" id="KW-0472">Membrane</keyword>
<dbReference type="InterPro" id="IPR050833">
    <property type="entry name" value="Poly_Biosynth_Transport"/>
</dbReference>
<reference evidence="7 8" key="1">
    <citation type="submission" date="2016-03" db="EMBL/GenBank/DDBJ databases">
        <title>Complete genome sequence of Shewanella psychrophila WP2, a deep sea bacterium isolated from west Pacific sediment.</title>
        <authorList>
            <person name="Xu G."/>
            <person name="Jian H."/>
        </authorList>
    </citation>
    <scope>NUCLEOTIDE SEQUENCE [LARGE SCALE GENOMIC DNA]</scope>
    <source>
        <strain evidence="7 8">WP2</strain>
    </source>
</reference>
<feature type="transmembrane region" description="Helical" evidence="6">
    <location>
        <begin position="41"/>
        <end position="65"/>
    </location>
</feature>
<feature type="transmembrane region" description="Helical" evidence="6">
    <location>
        <begin position="374"/>
        <end position="395"/>
    </location>
</feature>
<feature type="transmembrane region" description="Helical" evidence="6">
    <location>
        <begin position="92"/>
        <end position="116"/>
    </location>
</feature>
<feature type="transmembrane region" description="Helical" evidence="6">
    <location>
        <begin position="184"/>
        <end position="204"/>
    </location>
</feature>
<feature type="transmembrane region" description="Helical" evidence="6">
    <location>
        <begin position="128"/>
        <end position="148"/>
    </location>
</feature>
<evidence type="ECO:0000256" key="5">
    <source>
        <dbReference type="ARBA" id="ARBA00023136"/>
    </source>
</evidence>
<evidence type="ECO:0000256" key="3">
    <source>
        <dbReference type="ARBA" id="ARBA00022692"/>
    </source>
</evidence>
<dbReference type="Proteomes" id="UP000189545">
    <property type="component" value="Chromosome"/>
</dbReference>
<feature type="transmembrane region" description="Helical" evidence="6">
    <location>
        <begin position="340"/>
        <end position="358"/>
    </location>
</feature>
<dbReference type="PANTHER" id="PTHR30250">
    <property type="entry name" value="PST FAMILY PREDICTED COLANIC ACID TRANSPORTER"/>
    <property type="match status" value="1"/>
</dbReference>
<organism evidence="7 8">
    <name type="scientific">Shewanella psychrophila</name>
    <dbReference type="NCBI Taxonomy" id="225848"/>
    <lineage>
        <taxon>Bacteria</taxon>
        <taxon>Pseudomonadati</taxon>
        <taxon>Pseudomonadota</taxon>
        <taxon>Gammaproteobacteria</taxon>
        <taxon>Alteromonadales</taxon>
        <taxon>Shewanellaceae</taxon>
        <taxon>Shewanella</taxon>
    </lineage>
</organism>
<feature type="transmembrane region" description="Helical" evidence="6">
    <location>
        <begin position="310"/>
        <end position="334"/>
    </location>
</feature>
<protein>
    <submittedName>
        <fullName evidence="7">Membrane protein involved in the export of O-antigen and teichoic acid</fullName>
    </submittedName>
</protein>
<accession>A0A1S6HT99</accession>
<comment type="subcellular location">
    <subcellularLocation>
        <location evidence="1">Cell membrane</location>
        <topology evidence="1">Multi-pass membrane protein</topology>
    </subcellularLocation>
</comment>
<sequence length="511" mass="57927">MPHSKQLIKLTASNYLATVIKFIVMIYLTREMFLQLPKESYGFWALLWSIFGYSVLLDLGFGVALQKKTSEVIEHQDWDSYNRTASTLFGTYFLLGFVIVLLTCLSAPFLHLLFVFEPETQTLYTQCFLFFGIGTGLIFPFGIFMEVLRGALCMQIRNRIEVLRDIANCIALVIALRMNADIRVLAIIVIASQCLANIAMYIAAKRALPQLRLSWRLYSPTKMVELMSFSLCAYVITISNLIVFRTDQIVISALAGVGLVAYYHVTTRLAEIFRLLCSQIHDVLAPMSSSFNAQQDKQALRQLLLRSQRFVCLIVVLLIVPAWFFVEDLLRIWLELNNQQTLWCARILLLNIAILVIYRNTTNQILLMCGYQKPLMWIGITECLANLILSCLLIQHLGIMGVALGTLIPNTVLAIFVSIPMTRKFTQISIWQIYKPLVIASLAVGLPFASGLLLFEQVTEGYNSLFHIIAVCVISAIPALLFAYKSYLSTSERHQLKHIISSLVPRRQLKL</sequence>
<feature type="transmembrane region" description="Helical" evidence="6">
    <location>
        <begin position="433"/>
        <end position="453"/>
    </location>
</feature>
<dbReference type="KEGG" id="spsw:Sps_03628"/>
<dbReference type="AlphaFoldDB" id="A0A1S6HT99"/>
<keyword evidence="8" id="KW-1185">Reference proteome</keyword>
<evidence type="ECO:0000256" key="4">
    <source>
        <dbReference type="ARBA" id="ARBA00022989"/>
    </source>
</evidence>
<dbReference type="InterPro" id="IPR002797">
    <property type="entry name" value="Polysacc_synth"/>
</dbReference>
<dbReference type="Pfam" id="PF01943">
    <property type="entry name" value="Polysacc_synt"/>
    <property type="match status" value="1"/>
</dbReference>
<evidence type="ECO:0000256" key="6">
    <source>
        <dbReference type="SAM" id="Phobius"/>
    </source>
</evidence>
<name>A0A1S6HT99_9GAMM</name>
<feature type="transmembrane region" description="Helical" evidence="6">
    <location>
        <begin position="12"/>
        <end position="29"/>
    </location>
</feature>